<accession>A0A673U1R9</accession>
<protein>
    <recommendedName>
        <fullName evidence="10">N-alpha-acetyltransferase 20</fullName>
        <ecNumber evidence="9">2.3.1.254</ecNumber>
    </recommendedName>
    <alternativeName>
        <fullName evidence="14">Methionine N-acetyltransferase</fullName>
    </alternativeName>
    <alternativeName>
        <fullName evidence="11">N-acetyltransferase 5</fullName>
    </alternativeName>
    <alternativeName>
        <fullName evidence="15">N-terminal acetyltransferase B complex catalytic subunit NAA20</fullName>
    </alternativeName>
    <alternativeName>
        <fullName evidence="13">N-terminal acetyltransferase B complex catalytic subunit NAT5</fullName>
    </alternativeName>
    <alternativeName>
        <fullName evidence="12">NatB catalytic subunit</fullName>
    </alternativeName>
</protein>
<reference evidence="23" key="3">
    <citation type="submission" date="2025-09" db="UniProtKB">
        <authorList>
            <consortium name="Ensembl"/>
        </authorList>
    </citation>
    <scope>IDENTIFICATION</scope>
</reference>
<name>A0A673U1R9_SURSU</name>
<dbReference type="Proteomes" id="UP000472268">
    <property type="component" value="Chromosome 12"/>
</dbReference>
<dbReference type="PANTHER" id="PTHR45910:SF1">
    <property type="entry name" value="N-ALPHA-ACETYLTRANSFERASE 20"/>
    <property type="match status" value="1"/>
</dbReference>
<evidence type="ECO:0000256" key="10">
    <source>
        <dbReference type="ARBA" id="ARBA00039529"/>
    </source>
</evidence>
<evidence type="ECO:0000256" key="13">
    <source>
        <dbReference type="ARBA" id="ARBA00042702"/>
    </source>
</evidence>
<feature type="compositionally biased region" description="Basic residues" evidence="21">
    <location>
        <begin position="14"/>
        <end position="23"/>
    </location>
</feature>
<dbReference type="PROSITE" id="PS51186">
    <property type="entry name" value="GNAT"/>
    <property type="match status" value="1"/>
</dbReference>
<evidence type="ECO:0000313" key="23">
    <source>
        <dbReference type="Ensembl" id="ENSSSUP00005015251.1"/>
    </source>
</evidence>
<evidence type="ECO:0000313" key="24">
    <source>
        <dbReference type="Proteomes" id="UP000472268"/>
    </source>
</evidence>
<evidence type="ECO:0000256" key="21">
    <source>
        <dbReference type="SAM" id="MobiDB-lite"/>
    </source>
</evidence>
<evidence type="ECO:0000256" key="6">
    <source>
        <dbReference type="ARBA" id="ARBA00023315"/>
    </source>
</evidence>
<evidence type="ECO:0000256" key="15">
    <source>
        <dbReference type="ARBA" id="ARBA00042743"/>
    </source>
</evidence>
<evidence type="ECO:0000256" key="4">
    <source>
        <dbReference type="ARBA" id="ARBA00022679"/>
    </source>
</evidence>
<reference evidence="23 24" key="1">
    <citation type="submission" date="2019-05" db="EMBL/GenBank/DDBJ databases">
        <title>A Chromosome-scale Meerkat (S. suricatta) Genome Assembly.</title>
        <authorList>
            <person name="Dudchenko O."/>
            <person name="Lieberman Aiden E."/>
            <person name="Tung J."/>
            <person name="Barreiro L.B."/>
            <person name="Clutton-Brock T.H."/>
        </authorList>
    </citation>
    <scope>NUCLEOTIDE SEQUENCE [LARGE SCALE GENOMIC DNA]</scope>
</reference>
<evidence type="ECO:0000256" key="9">
    <source>
        <dbReference type="ARBA" id="ARBA00039120"/>
    </source>
</evidence>
<keyword evidence="5" id="KW-0539">Nucleus</keyword>
<keyword evidence="3" id="KW-0963">Cytoplasm</keyword>
<sequence length="261" mass="29528">MYSSHSREVVLRFGRGRTPRLRKKDPAIPDEGRQREPFRRLGCRATRGSEAVPCPARSDPTQNDFRRGGRGPRLAGLGCGDGAMTTLRAFTCDDLFRFNNINLDPLTETYGIPFYLQYLAHWPEYFIVAEAPGGELMGYIMGKAEGSVAREEWHGHVTALSVAPEFRRLGLAAKLMELLEEISERKGGFFVDLFVRVSNQVAVNMYKQLGYSVYRTVIEYYSASNGEPDEDAYDMRKALSRDTEKKSIIPLPHPVRPEDIE</sequence>
<comment type="function">
    <text evidence="16">Catalytic subunit of the NatB complex which catalyzes acetylation of the N-terminal methionine residues of peptides beginning with Met-Asp, Met-Glu, Met-Asn and Met-Gln. Proteins with cell cycle functions are overrepresented in the pool of NatB substrates. Required for maintaining the structure and function of actomyosin fibers and for proper cellular migration.</text>
</comment>
<dbReference type="InterPro" id="IPR000182">
    <property type="entry name" value="GNAT_dom"/>
</dbReference>
<evidence type="ECO:0000256" key="3">
    <source>
        <dbReference type="ARBA" id="ARBA00022490"/>
    </source>
</evidence>
<comment type="catalytic activity">
    <reaction evidence="18">
        <text>N-terminal L-methionyl-L-asparaginyl-[protein] + acetyl-CoA = N-terminal N(alpha)-acetyl-L-methionyl-L-asparaginyl-[protein] + CoA + H(+)</text>
        <dbReference type="Rhea" id="RHEA:50484"/>
        <dbReference type="Rhea" id="RHEA-COMP:12694"/>
        <dbReference type="Rhea" id="RHEA-COMP:12695"/>
        <dbReference type="ChEBI" id="CHEBI:15378"/>
        <dbReference type="ChEBI" id="CHEBI:57287"/>
        <dbReference type="ChEBI" id="CHEBI:57288"/>
        <dbReference type="ChEBI" id="CHEBI:133356"/>
        <dbReference type="ChEBI" id="CHEBI:133358"/>
        <dbReference type="EC" id="2.3.1.254"/>
    </reaction>
</comment>
<dbReference type="InterPro" id="IPR016181">
    <property type="entry name" value="Acyl_CoA_acyltransferase"/>
</dbReference>
<proteinExistence type="inferred from homology"/>
<evidence type="ECO:0000256" key="12">
    <source>
        <dbReference type="ARBA" id="ARBA00042295"/>
    </source>
</evidence>
<evidence type="ECO:0000256" key="2">
    <source>
        <dbReference type="ARBA" id="ARBA00004496"/>
    </source>
</evidence>
<keyword evidence="24" id="KW-1185">Reference proteome</keyword>
<comment type="subcellular location">
    <subcellularLocation>
        <location evidence="2">Cytoplasm</location>
    </subcellularLocation>
    <subcellularLocation>
        <location evidence="1">Nucleus</location>
    </subcellularLocation>
</comment>
<evidence type="ECO:0000256" key="19">
    <source>
        <dbReference type="ARBA" id="ARBA00048177"/>
    </source>
</evidence>
<evidence type="ECO:0000256" key="17">
    <source>
        <dbReference type="ARBA" id="ARBA00047385"/>
    </source>
</evidence>
<keyword evidence="4" id="KW-0808">Transferase</keyword>
<dbReference type="FunFam" id="3.40.630.30:FF:000015">
    <property type="entry name" value="N-alpha-acetyltransferase 20 isoform X1"/>
    <property type="match status" value="1"/>
</dbReference>
<evidence type="ECO:0000256" key="14">
    <source>
        <dbReference type="ARBA" id="ARBA00042723"/>
    </source>
</evidence>
<gene>
    <name evidence="23" type="primary">NAA20</name>
</gene>
<feature type="compositionally biased region" description="Basic and acidic residues" evidence="21">
    <location>
        <begin position="24"/>
        <end position="39"/>
    </location>
</feature>
<comment type="catalytic activity">
    <reaction evidence="17">
        <text>N-terminal L-methionyl-L-aspartyl-[protein] + acetyl-CoA = N-terminal N(alpha)-acetyl-L-methionyl-L-aspartyl-[protein] + CoA + H(+)</text>
        <dbReference type="Rhea" id="RHEA:50480"/>
        <dbReference type="Rhea" id="RHEA-COMP:12692"/>
        <dbReference type="Rhea" id="RHEA-COMP:12693"/>
        <dbReference type="ChEBI" id="CHEBI:15378"/>
        <dbReference type="ChEBI" id="CHEBI:57287"/>
        <dbReference type="ChEBI" id="CHEBI:57288"/>
        <dbReference type="ChEBI" id="CHEBI:133045"/>
        <dbReference type="ChEBI" id="CHEBI:133063"/>
        <dbReference type="EC" id="2.3.1.254"/>
    </reaction>
</comment>
<reference evidence="23" key="2">
    <citation type="submission" date="2025-08" db="UniProtKB">
        <authorList>
            <consortium name="Ensembl"/>
        </authorList>
    </citation>
    <scope>IDENTIFICATION</scope>
</reference>
<dbReference type="Gene3D" id="3.40.630.30">
    <property type="match status" value="1"/>
</dbReference>
<feature type="region of interest" description="Disordered" evidence="21">
    <location>
        <begin position="14"/>
        <end position="70"/>
    </location>
</feature>
<comment type="catalytic activity">
    <reaction evidence="20">
        <text>N-terminal L-methionyl-L-glutamyl-[protein] + acetyl-CoA = N-terminal N(alpha)-acetyl-L-methionyl-L-glutamyl-[protein] + CoA + H(+)</text>
        <dbReference type="Rhea" id="RHEA:50488"/>
        <dbReference type="Rhea" id="RHEA-COMP:12696"/>
        <dbReference type="Rhea" id="RHEA-COMP:12697"/>
        <dbReference type="ChEBI" id="CHEBI:15378"/>
        <dbReference type="ChEBI" id="CHEBI:57287"/>
        <dbReference type="ChEBI" id="CHEBI:57288"/>
        <dbReference type="ChEBI" id="CHEBI:133359"/>
        <dbReference type="ChEBI" id="CHEBI:133360"/>
        <dbReference type="EC" id="2.3.1.254"/>
    </reaction>
</comment>
<evidence type="ECO:0000256" key="20">
    <source>
        <dbReference type="ARBA" id="ARBA00048890"/>
    </source>
</evidence>
<dbReference type="GO" id="GO:0031416">
    <property type="term" value="C:NatB complex"/>
    <property type="evidence" value="ECO:0007669"/>
    <property type="project" value="TreeGrafter"/>
</dbReference>
<dbReference type="InterPro" id="IPR051646">
    <property type="entry name" value="NatB_acetyltransferase_subunit"/>
</dbReference>
<dbReference type="AlphaFoldDB" id="A0A673U1R9"/>
<dbReference type="PANTHER" id="PTHR45910">
    <property type="entry name" value="N-ALPHA-ACETYLTRANSFERASE 20"/>
    <property type="match status" value="1"/>
</dbReference>
<dbReference type="CDD" id="cd04301">
    <property type="entry name" value="NAT_SF"/>
    <property type="match status" value="1"/>
</dbReference>
<evidence type="ECO:0000256" key="16">
    <source>
        <dbReference type="ARBA" id="ARBA00046112"/>
    </source>
</evidence>
<evidence type="ECO:0000256" key="18">
    <source>
        <dbReference type="ARBA" id="ARBA00047402"/>
    </source>
</evidence>
<evidence type="ECO:0000256" key="5">
    <source>
        <dbReference type="ARBA" id="ARBA00023242"/>
    </source>
</evidence>
<evidence type="ECO:0000256" key="8">
    <source>
        <dbReference type="ARBA" id="ARBA00038748"/>
    </source>
</evidence>
<dbReference type="GO" id="GO:0120518">
    <property type="term" value="F:protein N-terminal-methionine acetyltransferase activity"/>
    <property type="evidence" value="ECO:0007669"/>
    <property type="project" value="UniProtKB-EC"/>
</dbReference>
<evidence type="ECO:0000259" key="22">
    <source>
        <dbReference type="PROSITE" id="PS51186"/>
    </source>
</evidence>
<comment type="similarity">
    <text evidence="7">Belongs to the acetyltransferase family. ARD1 subfamily.</text>
</comment>
<comment type="catalytic activity">
    <reaction evidence="19">
        <text>N-terminal L-methionyl-L-glutaminyl-[protein] + acetyl-CoA = N-terminal N(alpha)-acetyl-L-methionyl-L-glutaminyl-[protein] + CoA + H(+)</text>
        <dbReference type="Rhea" id="RHEA:50492"/>
        <dbReference type="Rhea" id="RHEA-COMP:12698"/>
        <dbReference type="Rhea" id="RHEA-COMP:12699"/>
        <dbReference type="ChEBI" id="CHEBI:15378"/>
        <dbReference type="ChEBI" id="CHEBI:57287"/>
        <dbReference type="ChEBI" id="CHEBI:57288"/>
        <dbReference type="ChEBI" id="CHEBI:133361"/>
        <dbReference type="ChEBI" id="CHEBI:133362"/>
        <dbReference type="EC" id="2.3.1.254"/>
    </reaction>
</comment>
<comment type="subunit">
    <text evidence="8">Component of the N-terminal acetyltransferase B (NatB) complex which is composed of NAA20 and NAA25.</text>
</comment>
<dbReference type="Ensembl" id="ENSSSUT00005017407.1">
    <property type="protein sequence ID" value="ENSSSUP00005015251.1"/>
    <property type="gene ID" value="ENSSSUG00005009821.1"/>
</dbReference>
<dbReference type="OMA" id="DAHDMRK"/>
<keyword evidence="6" id="KW-0012">Acyltransferase</keyword>
<organism evidence="23 24">
    <name type="scientific">Suricata suricatta</name>
    <name type="common">Meerkat</name>
    <dbReference type="NCBI Taxonomy" id="37032"/>
    <lineage>
        <taxon>Eukaryota</taxon>
        <taxon>Metazoa</taxon>
        <taxon>Chordata</taxon>
        <taxon>Craniata</taxon>
        <taxon>Vertebrata</taxon>
        <taxon>Euteleostomi</taxon>
        <taxon>Mammalia</taxon>
        <taxon>Eutheria</taxon>
        <taxon>Laurasiatheria</taxon>
        <taxon>Carnivora</taxon>
        <taxon>Feliformia</taxon>
        <taxon>Herpestidae</taxon>
        <taxon>Suricata</taxon>
    </lineage>
</organism>
<dbReference type="GO" id="GO:0005634">
    <property type="term" value="C:nucleus"/>
    <property type="evidence" value="ECO:0007669"/>
    <property type="project" value="UniProtKB-SubCell"/>
</dbReference>
<feature type="domain" description="N-acetyltransferase" evidence="22">
    <location>
        <begin position="85"/>
        <end position="240"/>
    </location>
</feature>
<dbReference type="EC" id="2.3.1.254" evidence="9"/>
<evidence type="ECO:0000256" key="7">
    <source>
        <dbReference type="ARBA" id="ARBA00025786"/>
    </source>
</evidence>
<evidence type="ECO:0000256" key="1">
    <source>
        <dbReference type="ARBA" id="ARBA00004123"/>
    </source>
</evidence>
<evidence type="ECO:0000256" key="11">
    <source>
        <dbReference type="ARBA" id="ARBA00041220"/>
    </source>
</evidence>
<dbReference type="Pfam" id="PF00583">
    <property type="entry name" value="Acetyltransf_1"/>
    <property type="match status" value="1"/>
</dbReference>
<dbReference type="SUPFAM" id="SSF55729">
    <property type="entry name" value="Acyl-CoA N-acyltransferases (Nat)"/>
    <property type="match status" value="1"/>
</dbReference>